<proteinExistence type="predicted"/>
<sequence>MPATTPPPGGDFGGGFGKGSTIGVGTSGSGGGGHSGSTGFGGGDGGSGGGGQAITEGGGGGNSGKIGGGSGGDGGSGGGGQAITEGGGGGNSGKIGGGSDGDGGSGGGGQAISGGGGDGKGWQGFSHETHIVHSSSCSLDVVLVSMVNEKLNWNAKARVKRVSSNGLEFAIFFFDRVLNFDRAKRTDGGVWL</sequence>
<evidence type="ECO:0000313" key="2">
    <source>
        <dbReference type="EMBL" id="KAK3194204.1"/>
    </source>
</evidence>
<reference evidence="2" key="1">
    <citation type="journal article" date="2023" name="Plant J.">
        <title>Genome sequences and population genomics provide insights into the demographic history, inbreeding, and mutation load of two 'living fossil' tree species of Dipteronia.</title>
        <authorList>
            <person name="Feng Y."/>
            <person name="Comes H.P."/>
            <person name="Chen J."/>
            <person name="Zhu S."/>
            <person name="Lu R."/>
            <person name="Zhang X."/>
            <person name="Li P."/>
            <person name="Qiu J."/>
            <person name="Olsen K.M."/>
            <person name="Qiu Y."/>
        </authorList>
    </citation>
    <scope>NUCLEOTIDE SEQUENCE</scope>
    <source>
        <strain evidence="2">NBL</strain>
    </source>
</reference>
<feature type="compositionally biased region" description="Gly residues" evidence="1">
    <location>
        <begin position="10"/>
        <end position="121"/>
    </location>
</feature>
<keyword evidence="3" id="KW-1185">Reference proteome</keyword>
<protein>
    <submittedName>
        <fullName evidence="2">Uncharacterized protein</fullName>
    </submittedName>
</protein>
<comment type="caution">
    <text evidence="2">The sequence shown here is derived from an EMBL/GenBank/DDBJ whole genome shotgun (WGS) entry which is preliminary data.</text>
</comment>
<accession>A0AAD9ZX33</accession>
<organism evidence="2 3">
    <name type="scientific">Dipteronia sinensis</name>
    <dbReference type="NCBI Taxonomy" id="43782"/>
    <lineage>
        <taxon>Eukaryota</taxon>
        <taxon>Viridiplantae</taxon>
        <taxon>Streptophyta</taxon>
        <taxon>Embryophyta</taxon>
        <taxon>Tracheophyta</taxon>
        <taxon>Spermatophyta</taxon>
        <taxon>Magnoliopsida</taxon>
        <taxon>eudicotyledons</taxon>
        <taxon>Gunneridae</taxon>
        <taxon>Pentapetalae</taxon>
        <taxon>rosids</taxon>
        <taxon>malvids</taxon>
        <taxon>Sapindales</taxon>
        <taxon>Sapindaceae</taxon>
        <taxon>Hippocastanoideae</taxon>
        <taxon>Acereae</taxon>
        <taxon>Dipteronia</taxon>
    </lineage>
</organism>
<dbReference type="EMBL" id="JANJYJ010000008">
    <property type="protein sequence ID" value="KAK3194204.1"/>
    <property type="molecule type" value="Genomic_DNA"/>
</dbReference>
<feature type="region of interest" description="Disordered" evidence="1">
    <location>
        <begin position="1"/>
        <end position="121"/>
    </location>
</feature>
<evidence type="ECO:0000313" key="3">
    <source>
        <dbReference type="Proteomes" id="UP001281410"/>
    </source>
</evidence>
<gene>
    <name evidence="2" type="ORF">Dsin_025514</name>
</gene>
<dbReference type="AlphaFoldDB" id="A0AAD9ZX33"/>
<name>A0AAD9ZX33_9ROSI</name>
<dbReference type="Proteomes" id="UP001281410">
    <property type="component" value="Unassembled WGS sequence"/>
</dbReference>
<evidence type="ECO:0000256" key="1">
    <source>
        <dbReference type="SAM" id="MobiDB-lite"/>
    </source>
</evidence>